<dbReference type="EMBL" id="AP024149">
    <property type="protein sequence ID" value="BCM88032.1"/>
    <property type="molecule type" value="Genomic_DNA"/>
</dbReference>
<organism evidence="2 3">
    <name type="scientific">Methylobacterium indicum</name>
    <dbReference type="NCBI Taxonomy" id="1775910"/>
    <lineage>
        <taxon>Bacteria</taxon>
        <taxon>Pseudomonadati</taxon>
        <taxon>Pseudomonadota</taxon>
        <taxon>Alphaproteobacteria</taxon>
        <taxon>Hyphomicrobiales</taxon>
        <taxon>Methylobacteriaceae</taxon>
        <taxon>Methylobacterium</taxon>
    </lineage>
</organism>
<gene>
    <name evidence="2" type="ORF">mvi_64930</name>
</gene>
<name>A0A8H8X1X3_9HYPH</name>
<protein>
    <recommendedName>
        <fullName evidence="1">Transposase IS4-like domain-containing protein</fullName>
    </recommendedName>
</protein>
<dbReference type="InterPro" id="IPR012337">
    <property type="entry name" value="RNaseH-like_sf"/>
</dbReference>
<feature type="domain" description="Transposase IS4-like" evidence="1">
    <location>
        <begin position="164"/>
        <end position="299"/>
    </location>
</feature>
<proteinExistence type="predicted"/>
<dbReference type="GO" id="GO:0003677">
    <property type="term" value="F:DNA binding"/>
    <property type="evidence" value="ECO:0007669"/>
    <property type="project" value="InterPro"/>
</dbReference>
<dbReference type="GO" id="GO:0004803">
    <property type="term" value="F:transposase activity"/>
    <property type="evidence" value="ECO:0007669"/>
    <property type="project" value="InterPro"/>
</dbReference>
<evidence type="ECO:0000259" key="1">
    <source>
        <dbReference type="Pfam" id="PF01609"/>
    </source>
</evidence>
<dbReference type="Pfam" id="PF01609">
    <property type="entry name" value="DDE_Tnp_1"/>
    <property type="match status" value="1"/>
</dbReference>
<geneLocation type="plasmid" evidence="2 3">
    <name>pVL1_4</name>
</geneLocation>
<keyword evidence="2" id="KW-0614">Plasmid</keyword>
<evidence type="ECO:0000313" key="3">
    <source>
        <dbReference type="Proteomes" id="UP000663508"/>
    </source>
</evidence>
<accession>A0A8H8X1X3</accession>
<reference evidence="2" key="1">
    <citation type="submission" date="2020-11" db="EMBL/GenBank/DDBJ databases">
        <title>Complete genome sequence of a novel pathogenic Methylobacterium strain isolated from rice in Vietnam.</title>
        <authorList>
            <person name="Lai K."/>
            <person name="Okazaki S."/>
            <person name="Higashi K."/>
            <person name="Mori H."/>
            <person name="Toyoda A."/>
            <person name="Kurokawa K."/>
        </authorList>
    </citation>
    <scope>NUCLEOTIDE SEQUENCE</scope>
    <source>
        <strain evidence="2">VL1</strain>
        <plasmid evidence="2">pVL1_4</plasmid>
    </source>
</reference>
<dbReference type="RefSeq" id="WP_207184128.1">
    <property type="nucleotide sequence ID" value="NZ_AP024149.1"/>
</dbReference>
<dbReference type="GO" id="GO:0006313">
    <property type="term" value="P:DNA transposition"/>
    <property type="evidence" value="ECO:0007669"/>
    <property type="project" value="InterPro"/>
</dbReference>
<dbReference type="InterPro" id="IPR002559">
    <property type="entry name" value="Transposase_11"/>
</dbReference>
<dbReference type="SUPFAM" id="SSF53098">
    <property type="entry name" value="Ribonuclease H-like"/>
    <property type="match status" value="1"/>
</dbReference>
<dbReference type="AlphaFoldDB" id="A0A8H8X1X3"/>
<dbReference type="Proteomes" id="UP000663508">
    <property type="component" value="Plasmid pVL1_4"/>
</dbReference>
<dbReference type="KEGG" id="mind:mvi_64930"/>
<evidence type="ECO:0000313" key="2">
    <source>
        <dbReference type="EMBL" id="BCM88032.1"/>
    </source>
</evidence>
<sequence length="321" mass="35475">MSGIRAVADGLVDELKRSLPQQRKTQRGNLALLVATMLEVRSANLMDLAASLPREADRTDMRYQWIARTLSNTLIDPDAVMAPFAAEVLERAAADPDGIVLILDQSKLSDRHQVLMLAVRHGERALPLAWRVEATAGAIGFATQKELLGVVAPWVPAGAAVCLMGDRFYGTADLIALCQRRGWDYRLRLKGTLTVRDSSGRTTTAARAKSKDFYLEDVELTARRAKTNIGIIHDPGHAQPWIIAMSDNPGYGTTLAYSERWGIEPMFSDFKSRGFGIDNTQLRYPDRLARLILVMALALYSAVSTGHWDEVHHPTPAEKNI</sequence>